<evidence type="ECO:0000313" key="1">
    <source>
        <dbReference type="EMBL" id="CBH22749.1"/>
    </source>
</evidence>
<dbReference type="EMBL" id="FP565811">
    <property type="protein sequence ID" value="CBH22749.1"/>
    <property type="molecule type" value="Genomic_DNA"/>
</dbReference>
<proteinExistence type="predicted"/>
<protein>
    <submittedName>
        <fullName evidence="1">Uncharacterized protein</fullName>
    </submittedName>
</protein>
<evidence type="ECO:0000313" key="2">
    <source>
        <dbReference type="Proteomes" id="UP000000933"/>
    </source>
</evidence>
<dbReference type="Proteomes" id="UP000000933">
    <property type="component" value="Plasmid pSR56"/>
</dbReference>
<reference evidence="1 2" key="1">
    <citation type="journal article" date="2010" name="ISME J.">
        <title>Fine-scale evolution: genomic, phenotypic and ecological differentiation in two coexisting Salinibacter ruber strains.</title>
        <authorList>
            <person name="Pena A."/>
            <person name="Teeling H."/>
            <person name="Huerta-Cepas J."/>
            <person name="Santos F."/>
            <person name="Yarza P."/>
            <person name="Brito-Echeverria J."/>
            <person name="Lucio M."/>
            <person name="Schmitt-Kopplin P."/>
            <person name="Meseguer I."/>
            <person name="Schenowitz C."/>
            <person name="Dossat C."/>
            <person name="Barbe V."/>
            <person name="Dopazo J."/>
            <person name="Rossello-Mora R."/>
            <person name="Schuler M."/>
            <person name="Glockner F.O."/>
            <person name="Amann R."/>
            <person name="Gabaldon T."/>
            <person name="Anton J."/>
        </authorList>
    </citation>
    <scope>NUCLEOTIDE SEQUENCE [LARGE SCALE GENOMIC DNA]</scope>
    <source>
        <strain evidence="1 2">M8</strain>
        <plasmid evidence="2">pSR56</plasmid>
    </source>
</reference>
<sequence>MKPLMSTAIATEKLDREELADMLGVTPNTVSGAAHGQFLCRGHAVHEWAVWHPRGNQVRYYEVPKEIIRKETTSK</sequence>
<accession>D5H4A9</accession>
<dbReference type="KEGG" id="srm:SRM_p56031"/>
<organism evidence="1 2">
    <name type="scientific">Salinibacter ruber (strain M8)</name>
    <dbReference type="NCBI Taxonomy" id="761659"/>
    <lineage>
        <taxon>Bacteria</taxon>
        <taxon>Pseudomonadati</taxon>
        <taxon>Rhodothermota</taxon>
        <taxon>Rhodothermia</taxon>
        <taxon>Rhodothermales</taxon>
        <taxon>Salinibacteraceae</taxon>
        <taxon>Salinibacter</taxon>
    </lineage>
</organism>
<reference evidence="2" key="2">
    <citation type="submission" date="2010-04" db="EMBL/GenBank/DDBJ databases">
        <title>Genome sequence of Salinibacter ruber M8.</title>
        <authorList>
            <consortium name="Genoscope"/>
        </authorList>
    </citation>
    <scope>NUCLEOTIDE SEQUENCE [LARGE SCALE GENOMIC DNA]</scope>
    <source>
        <strain evidence="2">M8</strain>
        <plasmid evidence="2">pSR56</plasmid>
    </source>
</reference>
<dbReference type="HOGENOM" id="CLU_2668939_0_0_10"/>
<keyword evidence="1" id="KW-0614">Plasmid</keyword>
<gene>
    <name evidence="1" type="ORF">SRM_p56031</name>
</gene>
<name>D5H4A9_SALRM</name>
<dbReference type="AlphaFoldDB" id="D5H4A9"/>
<geneLocation type="plasmid" evidence="1 2">
    <name>pSR56</name>
</geneLocation>